<proteinExistence type="predicted"/>
<gene>
    <name evidence="1" type="ORF">SK128_022093</name>
</gene>
<keyword evidence="2" id="KW-1185">Reference proteome</keyword>
<reference evidence="1 2" key="1">
    <citation type="submission" date="2023-11" db="EMBL/GenBank/DDBJ databases">
        <title>Halocaridina rubra genome assembly.</title>
        <authorList>
            <person name="Smith C."/>
        </authorList>
    </citation>
    <scope>NUCLEOTIDE SEQUENCE [LARGE SCALE GENOMIC DNA]</scope>
    <source>
        <strain evidence="1">EP-1</strain>
        <tissue evidence="1">Whole</tissue>
    </source>
</reference>
<sequence length="147" mass="16681">TYLRAITSGLPGMREEKLILYSKHRKAAAILGLRRHLATTKGGCKRETVRGGGDIGEGWRTQGERTHSVREKRRGATPSVIFYANFDMYSNTTDEGGVYLRPLSHQSGTSHVARHLMTNIQEYMKPFIQKWRNRFHVQHGTCHATSV</sequence>
<dbReference type="AlphaFoldDB" id="A0AAN8X6P2"/>
<dbReference type="Proteomes" id="UP001381693">
    <property type="component" value="Unassembled WGS sequence"/>
</dbReference>
<comment type="caution">
    <text evidence="1">The sequence shown here is derived from an EMBL/GenBank/DDBJ whole genome shotgun (WGS) entry which is preliminary data.</text>
</comment>
<dbReference type="EMBL" id="JAXCGZ010007639">
    <property type="protein sequence ID" value="KAK7078871.1"/>
    <property type="molecule type" value="Genomic_DNA"/>
</dbReference>
<feature type="non-terminal residue" evidence="1">
    <location>
        <position position="1"/>
    </location>
</feature>
<accession>A0AAN8X6P2</accession>
<organism evidence="1 2">
    <name type="scientific">Halocaridina rubra</name>
    <name type="common">Hawaiian red shrimp</name>
    <dbReference type="NCBI Taxonomy" id="373956"/>
    <lineage>
        <taxon>Eukaryota</taxon>
        <taxon>Metazoa</taxon>
        <taxon>Ecdysozoa</taxon>
        <taxon>Arthropoda</taxon>
        <taxon>Crustacea</taxon>
        <taxon>Multicrustacea</taxon>
        <taxon>Malacostraca</taxon>
        <taxon>Eumalacostraca</taxon>
        <taxon>Eucarida</taxon>
        <taxon>Decapoda</taxon>
        <taxon>Pleocyemata</taxon>
        <taxon>Caridea</taxon>
        <taxon>Atyoidea</taxon>
        <taxon>Atyidae</taxon>
        <taxon>Halocaridina</taxon>
    </lineage>
</organism>
<evidence type="ECO:0000313" key="1">
    <source>
        <dbReference type="EMBL" id="KAK7078871.1"/>
    </source>
</evidence>
<name>A0AAN8X6P2_HALRR</name>
<evidence type="ECO:0000313" key="2">
    <source>
        <dbReference type="Proteomes" id="UP001381693"/>
    </source>
</evidence>
<protein>
    <submittedName>
        <fullName evidence="1">Uncharacterized protein</fullName>
    </submittedName>
</protein>